<name>A0A2N6NUX0_BEABA</name>
<sequence>MASDALRFPSIDETLNHPAYPGAKWDLIPDSQGKASVAKDRSGPIDIAWQIHGHGPIKIVLIMGLAASMNAWQRQTCYFGHDHADQYTMLLLDNRGVGTSDKPLARYTTTEMAADVVEVLDHLGWTAPRSLHVVGLSLGGMIAQELACAHPRRLASLSLLCTTACLESDRPVLETLCDRFHLLRPKSLARIVHDTAERLFPQAWLAAPDEAAGLPSPHTTRRCGPAPVSRMMMAATAAATGAEEDASATMLRPNDSGVDLSPQSEGGFMAEALEKGLDLDGVGGGGGGGGGVTEAASAGAYRRFGSNYQRYQAEELTKYYPPNVFSRQGLLCQLAAVVGHRKSASQLRAMAEQVGRERILVVHGTDDRMIGANNGEKLIRLIKPGVGLIVDGMGHAPIMERAAWFNELMETRLAAWSRMDTDSKMQHKTNATQLSLGVHAAGNGFCAVVEEVVVQLAVAAGKLLLFEEKSIVHERQRVEDVKLFFLGHGEGVADQRVETRLERRPVLGLRETRLCRVVKQVCHAQHIVSRILNDRGLDAVKGDKVSNLLVGALDNVRPDDLLAAGLDLGHEPVGDLVGGELGRNVVALRVPALQVDDGGDVLGPHGAPAPSARRLGHGVLAHLVLGLATVRQVAEADLVQLLPVERPVVVLACAHRPRQHDARRVEALPHPLEVADARHLLDEHRCQALAAQLLVHAQKVNLGCRDALVAHTQVHGDGRDECH</sequence>
<dbReference type="Gene3D" id="3.40.50.1820">
    <property type="entry name" value="alpha/beta hydrolase"/>
    <property type="match status" value="2"/>
</dbReference>
<dbReference type="InterPro" id="IPR050471">
    <property type="entry name" value="AB_hydrolase"/>
</dbReference>
<accession>A0A2N6NUX0</accession>
<dbReference type="AlphaFoldDB" id="A0A2N6NUX0"/>
<dbReference type="SUPFAM" id="SSF53474">
    <property type="entry name" value="alpha/beta-Hydrolases"/>
    <property type="match status" value="1"/>
</dbReference>
<reference evidence="2 3" key="1">
    <citation type="journal article" date="2016" name="Appl. Microbiol. Biotechnol.">
        <title>Characterization of T-DNA insertion mutants with decreased virulence in the entomopathogenic fungus Beauveria bassiana JEF-007.</title>
        <authorList>
            <person name="Kim S."/>
            <person name="Lee S.J."/>
            <person name="Nai Y.S."/>
            <person name="Yu J.S."/>
            <person name="Lee M.R."/>
            <person name="Yang Y.T."/>
            <person name="Kim J.S."/>
        </authorList>
    </citation>
    <scope>NUCLEOTIDE SEQUENCE [LARGE SCALE GENOMIC DNA]</scope>
    <source>
        <strain evidence="2 3">JEF-007</strain>
    </source>
</reference>
<dbReference type="EMBL" id="MRVG01000003">
    <property type="protein sequence ID" value="PMB71059.1"/>
    <property type="molecule type" value="Genomic_DNA"/>
</dbReference>
<protein>
    <submittedName>
        <fullName evidence="2">3-oxoadipate enol-lactonase 2</fullName>
    </submittedName>
</protein>
<evidence type="ECO:0000313" key="2">
    <source>
        <dbReference type="EMBL" id="PMB71059.1"/>
    </source>
</evidence>
<dbReference type="PANTHER" id="PTHR43433:SF5">
    <property type="entry name" value="AB HYDROLASE-1 DOMAIN-CONTAINING PROTEIN"/>
    <property type="match status" value="1"/>
</dbReference>
<dbReference type="Pfam" id="PF00561">
    <property type="entry name" value="Abhydrolase_1"/>
    <property type="match status" value="1"/>
</dbReference>
<evidence type="ECO:0000259" key="1">
    <source>
        <dbReference type="Pfam" id="PF00561"/>
    </source>
</evidence>
<dbReference type="Proteomes" id="UP000235728">
    <property type="component" value="Unassembled WGS sequence"/>
</dbReference>
<dbReference type="InterPro" id="IPR000073">
    <property type="entry name" value="AB_hydrolase_1"/>
</dbReference>
<dbReference type="PANTHER" id="PTHR43433">
    <property type="entry name" value="HYDROLASE, ALPHA/BETA FOLD FAMILY PROTEIN"/>
    <property type="match status" value="1"/>
</dbReference>
<evidence type="ECO:0000313" key="3">
    <source>
        <dbReference type="Proteomes" id="UP000235728"/>
    </source>
</evidence>
<dbReference type="InterPro" id="IPR029058">
    <property type="entry name" value="AB_hydrolase_fold"/>
</dbReference>
<organism evidence="2 3">
    <name type="scientific">Beauveria bassiana</name>
    <name type="common">White muscardine disease fungus</name>
    <name type="synonym">Tritirachium shiotae</name>
    <dbReference type="NCBI Taxonomy" id="176275"/>
    <lineage>
        <taxon>Eukaryota</taxon>
        <taxon>Fungi</taxon>
        <taxon>Dikarya</taxon>
        <taxon>Ascomycota</taxon>
        <taxon>Pezizomycotina</taxon>
        <taxon>Sordariomycetes</taxon>
        <taxon>Hypocreomycetidae</taxon>
        <taxon>Hypocreales</taxon>
        <taxon>Cordycipitaceae</taxon>
        <taxon>Beauveria</taxon>
    </lineage>
</organism>
<gene>
    <name evidence="2" type="primary">catD_1</name>
    <name evidence="2" type="ORF">BM221_003523</name>
</gene>
<feature type="domain" description="AB hydrolase-1" evidence="1">
    <location>
        <begin position="59"/>
        <end position="168"/>
    </location>
</feature>
<comment type="caution">
    <text evidence="2">The sequence shown here is derived from an EMBL/GenBank/DDBJ whole genome shotgun (WGS) entry which is preliminary data.</text>
</comment>
<proteinExistence type="predicted"/>